<keyword evidence="2" id="KW-1185">Reference proteome</keyword>
<proteinExistence type="predicted"/>
<dbReference type="PANTHER" id="PTHR38436">
    <property type="entry name" value="POLYKETIDE CYCLASE SNOAL-LIKE DOMAIN"/>
    <property type="match status" value="1"/>
</dbReference>
<dbReference type="EMBL" id="BNJG01000002">
    <property type="protein sequence ID" value="GHO57349.1"/>
    <property type="molecule type" value="Genomic_DNA"/>
</dbReference>
<name>A0ABQ3UWX0_9CHLR</name>
<comment type="caution">
    <text evidence="1">The sequence shown here is derived from an EMBL/GenBank/DDBJ whole genome shotgun (WGS) entry which is preliminary data.</text>
</comment>
<dbReference type="InterPro" id="IPR032710">
    <property type="entry name" value="NTF2-like_dom_sf"/>
</dbReference>
<dbReference type="RefSeq" id="WP_201373760.1">
    <property type="nucleotide sequence ID" value="NZ_BNJG01000002.1"/>
</dbReference>
<evidence type="ECO:0000313" key="2">
    <source>
        <dbReference type="Proteomes" id="UP000654345"/>
    </source>
</evidence>
<evidence type="ECO:0008006" key="3">
    <source>
        <dbReference type="Google" id="ProtNLM"/>
    </source>
</evidence>
<protein>
    <recommendedName>
        <fullName evidence="3">Ester cyclase</fullName>
    </recommendedName>
</protein>
<dbReference type="Gene3D" id="3.10.450.50">
    <property type="match status" value="1"/>
</dbReference>
<evidence type="ECO:0000313" key="1">
    <source>
        <dbReference type="EMBL" id="GHO57349.1"/>
    </source>
</evidence>
<sequence length="134" mass="15112">MSNSTNRDVIKRFVTEAWNENKLGVLDEILDPTYYDYSSEPRNREGLERLLAIVNEAFPDHKTIIEEIIVEGDTVAVCETFCGTHSGPFRGIPASGKKFEVGRYRFFKVVNGKIVSHRGLLDLPALLRQIGADK</sequence>
<dbReference type="PANTHER" id="PTHR38436:SF1">
    <property type="entry name" value="ESTER CYCLASE"/>
    <property type="match status" value="1"/>
</dbReference>
<gene>
    <name evidence="1" type="ORF">KSB_58240</name>
</gene>
<dbReference type="Proteomes" id="UP000654345">
    <property type="component" value="Unassembled WGS sequence"/>
</dbReference>
<dbReference type="Pfam" id="PF07366">
    <property type="entry name" value="SnoaL"/>
    <property type="match status" value="1"/>
</dbReference>
<accession>A0ABQ3UWX0</accession>
<dbReference type="SUPFAM" id="SSF54427">
    <property type="entry name" value="NTF2-like"/>
    <property type="match status" value="1"/>
</dbReference>
<reference evidence="1 2" key="1">
    <citation type="journal article" date="2021" name="Int. J. Syst. Evol. Microbiol.">
        <title>Reticulibacter mediterranei gen. nov., sp. nov., within the new family Reticulibacteraceae fam. nov., and Ktedonospora formicarum gen. nov., sp. nov., Ktedonobacter robiniae sp. nov., Dictyobacter formicarum sp. nov. and Dictyobacter arantiisoli sp. nov., belonging to the class Ktedonobacteria.</title>
        <authorList>
            <person name="Yabe S."/>
            <person name="Zheng Y."/>
            <person name="Wang C.M."/>
            <person name="Sakai Y."/>
            <person name="Abe K."/>
            <person name="Yokota A."/>
            <person name="Donadio S."/>
            <person name="Cavaletti L."/>
            <person name="Monciardini P."/>
        </authorList>
    </citation>
    <scope>NUCLEOTIDE SEQUENCE [LARGE SCALE GENOMIC DNA]</scope>
    <source>
        <strain evidence="1 2">SOSP1-30</strain>
    </source>
</reference>
<organism evidence="1 2">
    <name type="scientific">Ktedonobacter robiniae</name>
    <dbReference type="NCBI Taxonomy" id="2778365"/>
    <lineage>
        <taxon>Bacteria</taxon>
        <taxon>Bacillati</taxon>
        <taxon>Chloroflexota</taxon>
        <taxon>Ktedonobacteria</taxon>
        <taxon>Ktedonobacterales</taxon>
        <taxon>Ktedonobacteraceae</taxon>
        <taxon>Ktedonobacter</taxon>
    </lineage>
</organism>
<dbReference type="InterPro" id="IPR009959">
    <property type="entry name" value="Cyclase_SnoaL-like"/>
</dbReference>